<sequence length="283" mass="29999">MASIRAPPPTYHVVPRFDIAAQGGALELGTVVDSLLMLRPLNRGAVVPIPAKLRYAPTTQSGFAETRSRLREGHGGVWARSLIAQGVGASASASAQSETTSKVACDAIVTTYFDPDRAYVARSLASGDVSEHFAGSGYEDDVYLVTGLKVAKKLRYSSSTSAQRAASAEVAACEPHTGTEIGAGAGGSSDNAYTVGFDVDDVVVGFRVRRYAYVPASAWNPLSKKKRLEGSDYLENASMHEEVKEDIAGPEASYEQVPIEEEVEAQNAATISGETDECWVDST</sequence>
<keyword evidence="2" id="KW-1185">Reference proteome</keyword>
<gene>
    <name evidence="1" type="ORF">B0T24DRAFT_599266</name>
</gene>
<evidence type="ECO:0000313" key="1">
    <source>
        <dbReference type="EMBL" id="KAK3361556.1"/>
    </source>
</evidence>
<organism evidence="1 2">
    <name type="scientific">Lasiosphaeria ovina</name>
    <dbReference type="NCBI Taxonomy" id="92902"/>
    <lineage>
        <taxon>Eukaryota</taxon>
        <taxon>Fungi</taxon>
        <taxon>Dikarya</taxon>
        <taxon>Ascomycota</taxon>
        <taxon>Pezizomycotina</taxon>
        <taxon>Sordariomycetes</taxon>
        <taxon>Sordariomycetidae</taxon>
        <taxon>Sordariales</taxon>
        <taxon>Lasiosphaeriaceae</taxon>
        <taxon>Lasiosphaeria</taxon>
    </lineage>
</organism>
<dbReference type="Proteomes" id="UP001287356">
    <property type="component" value="Unassembled WGS sequence"/>
</dbReference>
<protein>
    <submittedName>
        <fullName evidence="1">Uncharacterized protein</fullName>
    </submittedName>
</protein>
<comment type="caution">
    <text evidence="1">The sequence shown here is derived from an EMBL/GenBank/DDBJ whole genome shotgun (WGS) entry which is preliminary data.</text>
</comment>
<name>A0AAE0JUT3_9PEZI</name>
<reference evidence="1" key="1">
    <citation type="journal article" date="2023" name="Mol. Phylogenet. Evol.">
        <title>Genome-scale phylogeny and comparative genomics of the fungal order Sordariales.</title>
        <authorList>
            <person name="Hensen N."/>
            <person name="Bonometti L."/>
            <person name="Westerberg I."/>
            <person name="Brannstrom I.O."/>
            <person name="Guillou S."/>
            <person name="Cros-Aarteil S."/>
            <person name="Calhoun S."/>
            <person name="Haridas S."/>
            <person name="Kuo A."/>
            <person name="Mondo S."/>
            <person name="Pangilinan J."/>
            <person name="Riley R."/>
            <person name="LaButti K."/>
            <person name="Andreopoulos B."/>
            <person name="Lipzen A."/>
            <person name="Chen C."/>
            <person name="Yan M."/>
            <person name="Daum C."/>
            <person name="Ng V."/>
            <person name="Clum A."/>
            <person name="Steindorff A."/>
            <person name="Ohm R.A."/>
            <person name="Martin F."/>
            <person name="Silar P."/>
            <person name="Natvig D.O."/>
            <person name="Lalanne C."/>
            <person name="Gautier V."/>
            <person name="Ament-Velasquez S.L."/>
            <person name="Kruys A."/>
            <person name="Hutchinson M.I."/>
            <person name="Powell A.J."/>
            <person name="Barry K."/>
            <person name="Miller A.N."/>
            <person name="Grigoriev I.V."/>
            <person name="Debuchy R."/>
            <person name="Gladieux P."/>
            <person name="Hiltunen Thoren M."/>
            <person name="Johannesson H."/>
        </authorList>
    </citation>
    <scope>NUCLEOTIDE SEQUENCE</scope>
    <source>
        <strain evidence="1">CBS 958.72</strain>
    </source>
</reference>
<evidence type="ECO:0000313" key="2">
    <source>
        <dbReference type="Proteomes" id="UP001287356"/>
    </source>
</evidence>
<proteinExistence type="predicted"/>
<dbReference type="AlphaFoldDB" id="A0AAE0JUT3"/>
<reference evidence="1" key="2">
    <citation type="submission" date="2023-06" db="EMBL/GenBank/DDBJ databases">
        <authorList>
            <consortium name="Lawrence Berkeley National Laboratory"/>
            <person name="Haridas S."/>
            <person name="Hensen N."/>
            <person name="Bonometti L."/>
            <person name="Westerberg I."/>
            <person name="Brannstrom I.O."/>
            <person name="Guillou S."/>
            <person name="Cros-Aarteil S."/>
            <person name="Calhoun S."/>
            <person name="Kuo A."/>
            <person name="Mondo S."/>
            <person name="Pangilinan J."/>
            <person name="Riley R."/>
            <person name="Labutti K."/>
            <person name="Andreopoulos B."/>
            <person name="Lipzen A."/>
            <person name="Chen C."/>
            <person name="Yanf M."/>
            <person name="Daum C."/>
            <person name="Ng V."/>
            <person name="Clum A."/>
            <person name="Steindorff A."/>
            <person name="Ohm R."/>
            <person name="Martin F."/>
            <person name="Silar P."/>
            <person name="Natvig D."/>
            <person name="Lalanne C."/>
            <person name="Gautier V."/>
            <person name="Ament-Velasquez S.L."/>
            <person name="Kruys A."/>
            <person name="Hutchinson M.I."/>
            <person name="Powell A.J."/>
            <person name="Barry K."/>
            <person name="Miller A.N."/>
            <person name="Grigoriev I.V."/>
            <person name="Debuchy R."/>
            <person name="Gladieux P."/>
            <person name="Thoren M.H."/>
            <person name="Johannesson H."/>
        </authorList>
    </citation>
    <scope>NUCLEOTIDE SEQUENCE</scope>
    <source>
        <strain evidence="1">CBS 958.72</strain>
    </source>
</reference>
<accession>A0AAE0JUT3</accession>
<dbReference type="EMBL" id="JAULSN010000011">
    <property type="protein sequence ID" value="KAK3361556.1"/>
    <property type="molecule type" value="Genomic_DNA"/>
</dbReference>